<dbReference type="EMBL" id="JAGXEW010000024">
    <property type="protein sequence ID" value="KAK1158472.1"/>
    <property type="molecule type" value="Genomic_DNA"/>
</dbReference>
<reference evidence="1" key="1">
    <citation type="submission" date="2022-02" db="EMBL/GenBank/DDBJ databases">
        <title>Atlantic sturgeon de novo genome assembly.</title>
        <authorList>
            <person name="Stock M."/>
            <person name="Klopp C."/>
            <person name="Guiguen Y."/>
            <person name="Cabau C."/>
            <person name="Parinello H."/>
            <person name="Santidrian Yebra-Pimentel E."/>
            <person name="Kuhl H."/>
            <person name="Dirks R.P."/>
            <person name="Guessner J."/>
            <person name="Wuertz S."/>
            <person name="Du K."/>
            <person name="Schartl M."/>
        </authorList>
    </citation>
    <scope>NUCLEOTIDE SEQUENCE</scope>
    <source>
        <strain evidence="1">STURGEONOMICS-FGT-2020</strain>
        <tissue evidence="1">Whole blood</tissue>
    </source>
</reference>
<comment type="caution">
    <text evidence="1">The sequence shown here is derived from an EMBL/GenBank/DDBJ whole genome shotgun (WGS) entry which is preliminary data.</text>
</comment>
<proteinExistence type="predicted"/>
<sequence length="163" mass="18389">MNRTMATSSPYRQPNMTFWSRSDPVIFPHVKTDHWSKMKNKVPTFTVSMPAAAFLGKGCGTGCMETVARYSYDSTGRLHPVQISDMSDVLLKEPGRRIPGTSVSPCRGRVSLQKQPQYRNEFHDRAKRGFCYWPVENKVSKCSRYSFGAYKTALGLPSLKARG</sequence>
<organism evidence="1 2">
    <name type="scientific">Acipenser oxyrinchus oxyrinchus</name>
    <dbReference type="NCBI Taxonomy" id="40147"/>
    <lineage>
        <taxon>Eukaryota</taxon>
        <taxon>Metazoa</taxon>
        <taxon>Chordata</taxon>
        <taxon>Craniata</taxon>
        <taxon>Vertebrata</taxon>
        <taxon>Euteleostomi</taxon>
        <taxon>Actinopterygii</taxon>
        <taxon>Chondrostei</taxon>
        <taxon>Acipenseriformes</taxon>
        <taxon>Acipenseridae</taxon>
        <taxon>Acipenser</taxon>
    </lineage>
</organism>
<evidence type="ECO:0000313" key="1">
    <source>
        <dbReference type="EMBL" id="KAK1158472.1"/>
    </source>
</evidence>
<protein>
    <submittedName>
        <fullName evidence="1">Uncharacterized protein</fullName>
    </submittedName>
</protein>
<gene>
    <name evidence="1" type="ORF">AOXY_G23408</name>
</gene>
<name>A0AAD8CV50_ACIOX</name>
<dbReference type="AlphaFoldDB" id="A0AAD8CV50"/>
<dbReference type="Proteomes" id="UP001230051">
    <property type="component" value="Unassembled WGS sequence"/>
</dbReference>
<keyword evidence="2" id="KW-1185">Reference proteome</keyword>
<evidence type="ECO:0000313" key="2">
    <source>
        <dbReference type="Proteomes" id="UP001230051"/>
    </source>
</evidence>
<accession>A0AAD8CV50</accession>